<dbReference type="Pfam" id="PF19502">
    <property type="entry name" value="DUF6036"/>
    <property type="match status" value="1"/>
</dbReference>
<accession>A0A9X1TBE1</accession>
<feature type="domain" description="DUF6036" evidence="1">
    <location>
        <begin position="17"/>
        <end position="148"/>
    </location>
</feature>
<reference evidence="2" key="1">
    <citation type="submission" date="2021-12" db="EMBL/GenBank/DDBJ databases">
        <title>Novel species in genus Dyadobacter.</title>
        <authorList>
            <person name="Ma C."/>
        </authorList>
    </citation>
    <scope>NUCLEOTIDE SEQUENCE</scope>
    <source>
        <strain evidence="2">CY399</strain>
    </source>
</reference>
<dbReference type="InterPro" id="IPR045792">
    <property type="entry name" value="DUF6036"/>
</dbReference>
<dbReference type="Proteomes" id="UP001139700">
    <property type="component" value="Unassembled WGS sequence"/>
</dbReference>
<dbReference type="InterPro" id="IPR043519">
    <property type="entry name" value="NT_sf"/>
</dbReference>
<dbReference type="RefSeq" id="WP_234615307.1">
    <property type="nucleotide sequence ID" value="NZ_CP098806.1"/>
</dbReference>
<keyword evidence="3" id="KW-1185">Reference proteome</keyword>
<evidence type="ECO:0000313" key="2">
    <source>
        <dbReference type="EMBL" id="MCF0042468.1"/>
    </source>
</evidence>
<dbReference type="SUPFAM" id="SSF81301">
    <property type="entry name" value="Nucleotidyltransferase"/>
    <property type="match status" value="1"/>
</dbReference>
<organism evidence="2 3">
    <name type="scientific">Dyadobacter fanqingshengii</name>
    <dbReference type="NCBI Taxonomy" id="2906443"/>
    <lineage>
        <taxon>Bacteria</taxon>
        <taxon>Pseudomonadati</taxon>
        <taxon>Bacteroidota</taxon>
        <taxon>Cytophagia</taxon>
        <taxon>Cytophagales</taxon>
        <taxon>Spirosomataceae</taxon>
        <taxon>Dyadobacter</taxon>
    </lineage>
</organism>
<sequence>MANIFNDDFQDFLKSLNESEVEYILVGGYSVILHGYSRTTGDMDIWVNKTKNNYSRIAQAFGKFGMPLFDMTEENFLSNPKFDVFTFGRAPVSIDIITNLKGLEFDYAFKNASDHIVDDLTIRLIHYKDLITAKKAAGRPRDINDIENLENSPD</sequence>
<dbReference type="Gene3D" id="3.30.460.40">
    <property type="match status" value="1"/>
</dbReference>
<evidence type="ECO:0000259" key="1">
    <source>
        <dbReference type="Pfam" id="PF19502"/>
    </source>
</evidence>
<comment type="caution">
    <text evidence="2">The sequence shown here is derived from an EMBL/GenBank/DDBJ whole genome shotgun (WGS) entry which is preliminary data.</text>
</comment>
<evidence type="ECO:0000313" key="3">
    <source>
        <dbReference type="Proteomes" id="UP001139700"/>
    </source>
</evidence>
<name>A0A9X1TBE1_9BACT</name>
<dbReference type="EMBL" id="JAJTTA010000003">
    <property type="protein sequence ID" value="MCF0042468.1"/>
    <property type="molecule type" value="Genomic_DNA"/>
</dbReference>
<dbReference type="AlphaFoldDB" id="A0A9X1TBE1"/>
<protein>
    <submittedName>
        <fullName evidence="2">Nucleotidyltransferase</fullName>
    </submittedName>
</protein>
<proteinExistence type="predicted"/>
<gene>
    <name evidence="2" type="ORF">LXM24_20355</name>
</gene>